<dbReference type="Gene3D" id="3.30.470.30">
    <property type="entry name" value="DNA ligase/mRNA capping enzyme"/>
    <property type="match status" value="1"/>
</dbReference>
<organism evidence="3 4">
    <name type="scientific">Chromobacterium phragmitis</name>
    <dbReference type="NCBI Taxonomy" id="2202141"/>
    <lineage>
        <taxon>Bacteria</taxon>
        <taxon>Pseudomonadati</taxon>
        <taxon>Pseudomonadota</taxon>
        <taxon>Betaproteobacteria</taxon>
        <taxon>Neisseriales</taxon>
        <taxon>Chromobacteriaceae</taxon>
        <taxon>Chromobacterium</taxon>
    </lineage>
</organism>
<dbReference type="SUPFAM" id="SSF56091">
    <property type="entry name" value="DNA ligase/mRNA capping enzyme, catalytic domain"/>
    <property type="match status" value="1"/>
</dbReference>
<dbReference type="GO" id="GO:0016874">
    <property type="term" value="F:ligase activity"/>
    <property type="evidence" value="ECO:0007669"/>
    <property type="project" value="UniProtKB-KW"/>
</dbReference>
<reference evidence="3 4" key="1">
    <citation type="submission" date="2024-05" db="EMBL/GenBank/DDBJ databases">
        <authorList>
            <person name="De Oliveira J.P."/>
            <person name="Noriler S.A."/>
            <person name="De Oliveira A.G."/>
            <person name="Sipoli D.S."/>
        </authorList>
    </citation>
    <scope>NUCLEOTIDE SEQUENCE [LARGE SCALE GENOMIC DNA]</scope>
    <source>
        <strain evidence="3 4">LABIM192</strain>
    </source>
</reference>
<evidence type="ECO:0000256" key="1">
    <source>
        <dbReference type="SAM" id="MobiDB-lite"/>
    </source>
</evidence>
<feature type="region of interest" description="Disordered" evidence="1">
    <location>
        <begin position="1"/>
        <end position="26"/>
    </location>
</feature>
<dbReference type="EMBL" id="JBDXMI010000001">
    <property type="protein sequence ID" value="MEO9385487.1"/>
    <property type="molecule type" value="Genomic_DNA"/>
</dbReference>
<comment type="caution">
    <text evidence="3">The sequence shown here is derived from an EMBL/GenBank/DDBJ whole genome shotgun (WGS) entry which is preliminary data.</text>
</comment>
<evidence type="ECO:0000313" key="3">
    <source>
        <dbReference type="EMBL" id="MEO9385487.1"/>
    </source>
</evidence>
<protein>
    <submittedName>
        <fullName evidence="3">RNA ligase family protein</fullName>
    </submittedName>
</protein>
<sequence>MDTIIKYPRTPHLQGSRLQPGDEDRDQTPYAALLGRHIVVEEKMDGANAGLRFAGDGAMRLQSRGHYLNGGGREKHFALFKTWAAAHEARLRVLLGARYLMYGEWMHAKHTVFYDRLPHLFLEFDLYDAETGRFLSTPARRRVLAQQARSPVVSVPVLYAGPAPRRLSDLLALIRPSLAKSPAWRDALRQAARRQGLDAERALAETEASDLAEGLYIKVEEGEETVERYKWVRADFLQTMADNDSHWQSRPIVPNQLATGIDLFAEREAADWAWPGEPR</sequence>
<keyword evidence="3" id="KW-0436">Ligase</keyword>
<proteinExistence type="predicted"/>
<evidence type="ECO:0000313" key="4">
    <source>
        <dbReference type="Proteomes" id="UP001462502"/>
    </source>
</evidence>
<dbReference type="InterPro" id="IPR021122">
    <property type="entry name" value="RNA_ligase_dom_REL/Rnl2"/>
</dbReference>
<accession>A0ABV0IW22</accession>
<name>A0ABV0IW22_9NEIS</name>
<dbReference type="RefSeq" id="WP_347936018.1">
    <property type="nucleotide sequence ID" value="NZ_CP158160.1"/>
</dbReference>
<dbReference type="Proteomes" id="UP001462502">
    <property type="component" value="Unassembled WGS sequence"/>
</dbReference>
<dbReference type="Pfam" id="PF09414">
    <property type="entry name" value="RNA_ligase"/>
    <property type="match status" value="1"/>
</dbReference>
<dbReference type="PANTHER" id="PTHR43883:SF1">
    <property type="entry name" value="GLUCONOKINASE"/>
    <property type="match status" value="1"/>
</dbReference>
<gene>
    <name evidence="3" type="ORF">ABI908_15420</name>
</gene>
<feature type="domain" description="RNA ligase" evidence="2">
    <location>
        <begin position="37"/>
        <end position="232"/>
    </location>
</feature>
<evidence type="ECO:0000259" key="2">
    <source>
        <dbReference type="Pfam" id="PF09414"/>
    </source>
</evidence>
<dbReference type="PANTHER" id="PTHR43883">
    <property type="entry name" value="SLR0207 PROTEIN"/>
    <property type="match status" value="1"/>
</dbReference>
<keyword evidence="4" id="KW-1185">Reference proteome</keyword>
<dbReference type="InterPro" id="IPR052732">
    <property type="entry name" value="Cell-binding_unc_protein"/>
</dbReference>